<protein>
    <recommendedName>
        <fullName evidence="3">Flavin reductase like domain-containing protein</fullName>
    </recommendedName>
</protein>
<dbReference type="GO" id="GO:0010181">
    <property type="term" value="F:FMN binding"/>
    <property type="evidence" value="ECO:0007669"/>
    <property type="project" value="InterPro"/>
</dbReference>
<dbReference type="InterPro" id="IPR050268">
    <property type="entry name" value="NADH-dep_flavin_reductase"/>
</dbReference>
<dbReference type="RefSeq" id="XP_033582108.1">
    <property type="nucleotide sequence ID" value="XM_033717480.1"/>
</dbReference>
<evidence type="ECO:0000256" key="2">
    <source>
        <dbReference type="SAM" id="MobiDB-lite"/>
    </source>
</evidence>
<evidence type="ECO:0000313" key="5">
    <source>
        <dbReference type="Proteomes" id="UP000504636"/>
    </source>
</evidence>
<feature type="non-terminal residue" evidence="4">
    <location>
        <position position="191"/>
    </location>
</feature>
<dbReference type="Pfam" id="PF01613">
    <property type="entry name" value="Flavin_Reduct"/>
    <property type="match status" value="1"/>
</dbReference>
<keyword evidence="1" id="KW-0560">Oxidoreductase</keyword>
<dbReference type="InterPro" id="IPR002563">
    <property type="entry name" value="Flavin_Rdtase-like_dom"/>
</dbReference>
<dbReference type="SUPFAM" id="SSF50475">
    <property type="entry name" value="FMN-binding split barrel"/>
    <property type="match status" value="1"/>
</dbReference>
<feature type="compositionally biased region" description="Polar residues" evidence="2">
    <location>
        <begin position="1"/>
        <end position="10"/>
    </location>
</feature>
<dbReference type="PANTHER" id="PTHR30466:SF1">
    <property type="entry name" value="FMN REDUCTASE (NADH) RUTF"/>
    <property type="match status" value="1"/>
</dbReference>
<feature type="domain" description="Flavin reductase like" evidence="3">
    <location>
        <begin position="25"/>
        <end position="191"/>
    </location>
</feature>
<dbReference type="Proteomes" id="UP000504636">
    <property type="component" value="Unplaced"/>
</dbReference>
<dbReference type="InterPro" id="IPR012349">
    <property type="entry name" value="Split_barrel_FMN-bd"/>
</dbReference>
<dbReference type="AlphaFoldDB" id="A0A6A6Z4D7"/>
<reference evidence="6" key="3">
    <citation type="submission" date="2025-04" db="UniProtKB">
        <authorList>
            <consortium name="RefSeq"/>
        </authorList>
    </citation>
    <scope>IDENTIFICATION</scope>
    <source>
        <strain evidence="6">CBS 304.34</strain>
    </source>
</reference>
<gene>
    <name evidence="4 6" type="ORF">BDZ99DRAFT_435320</name>
</gene>
<dbReference type="SMART" id="SM00903">
    <property type="entry name" value="Flavin_Reduct"/>
    <property type="match status" value="1"/>
</dbReference>
<dbReference type="EMBL" id="MU003694">
    <property type="protein sequence ID" value="KAF2815144.1"/>
    <property type="molecule type" value="Genomic_DNA"/>
</dbReference>
<evidence type="ECO:0000259" key="3">
    <source>
        <dbReference type="SMART" id="SM00903"/>
    </source>
</evidence>
<reference evidence="4 6" key="1">
    <citation type="journal article" date="2020" name="Stud. Mycol.">
        <title>101 Dothideomycetes genomes: a test case for predicting lifestyles and emergence of pathogens.</title>
        <authorList>
            <person name="Haridas S."/>
            <person name="Albert R."/>
            <person name="Binder M."/>
            <person name="Bloem J."/>
            <person name="Labutti K."/>
            <person name="Salamov A."/>
            <person name="Andreopoulos B."/>
            <person name="Baker S."/>
            <person name="Barry K."/>
            <person name="Bills G."/>
            <person name="Bluhm B."/>
            <person name="Cannon C."/>
            <person name="Castanera R."/>
            <person name="Culley D."/>
            <person name="Daum C."/>
            <person name="Ezra D."/>
            <person name="Gonzalez J."/>
            <person name="Henrissat B."/>
            <person name="Kuo A."/>
            <person name="Liang C."/>
            <person name="Lipzen A."/>
            <person name="Lutzoni F."/>
            <person name="Magnuson J."/>
            <person name="Mondo S."/>
            <person name="Nolan M."/>
            <person name="Ohm R."/>
            <person name="Pangilinan J."/>
            <person name="Park H.-J."/>
            <person name="Ramirez L."/>
            <person name="Alfaro M."/>
            <person name="Sun H."/>
            <person name="Tritt A."/>
            <person name="Yoshinaga Y."/>
            <person name="Zwiers L.-H."/>
            <person name="Turgeon B."/>
            <person name="Goodwin S."/>
            <person name="Spatafora J."/>
            <person name="Crous P."/>
            <person name="Grigoriev I."/>
        </authorList>
    </citation>
    <scope>NUCLEOTIDE SEQUENCE</scope>
    <source>
        <strain evidence="4 6">CBS 304.34</strain>
    </source>
</reference>
<keyword evidence="5" id="KW-1185">Reference proteome</keyword>
<reference evidence="6" key="2">
    <citation type="submission" date="2020-04" db="EMBL/GenBank/DDBJ databases">
        <authorList>
            <consortium name="NCBI Genome Project"/>
        </authorList>
    </citation>
    <scope>NUCLEOTIDE SEQUENCE</scope>
    <source>
        <strain evidence="6">CBS 304.34</strain>
    </source>
</reference>
<dbReference type="PANTHER" id="PTHR30466">
    <property type="entry name" value="FLAVIN REDUCTASE"/>
    <property type="match status" value="1"/>
</dbReference>
<organism evidence="4">
    <name type="scientific">Mytilinidion resinicola</name>
    <dbReference type="NCBI Taxonomy" id="574789"/>
    <lineage>
        <taxon>Eukaryota</taxon>
        <taxon>Fungi</taxon>
        <taxon>Dikarya</taxon>
        <taxon>Ascomycota</taxon>
        <taxon>Pezizomycotina</taxon>
        <taxon>Dothideomycetes</taxon>
        <taxon>Pleosporomycetidae</taxon>
        <taxon>Mytilinidiales</taxon>
        <taxon>Mytilinidiaceae</taxon>
        <taxon>Mytilinidion</taxon>
    </lineage>
</organism>
<dbReference type="GeneID" id="54458373"/>
<proteinExistence type="predicted"/>
<dbReference type="GO" id="GO:0042602">
    <property type="term" value="F:riboflavin reductase (NADPH) activity"/>
    <property type="evidence" value="ECO:0007669"/>
    <property type="project" value="TreeGrafter"/>
</dbReference>
<name>A0A6A6Z4D7_9PEZI</name>
<accession>A0A6A6Z4D7</accession>
<dbReference type="Gene3D" id="2.30.110.10">
    <property type="entry name" value="Electron Transport, Fmn-binding Protein, Chain A"/>
    <property type="match status" value="1"/>
</dbReference>
<dbReference type="OrthoDB" id="2015405at2759"/>
<evidence type="ECO:0000256" key="1">
    <source>
        <dbReference type="ARBA" id="ARBA00023002"/>
    </source>
</evidence>
<sequence length="191" mass="21228">MTKKTGNAPKSSVEPADPSRLRSLMRQVPHSVVVITANFWDAIQYKIISQGMTVSSFNTVQMEPKPMISFNVRLPSKTYTAITKPNTENQFKVHILKNDSDGARIADSFTRGNDQHPFDLLEEAGVSVEHASGNIPEINHESVIAVLSCSLLPSKQIKLDNHLVLVAEVKSIRQRDVDQMGLIYVNRAYAV</sequence>
<feature type="region of interest" description="Disordered" evidence="2">
    <location>
        <begin position="1"/>
        <end position="21"/>
    </location>
</feature>
<evidence type="ECO:0000313" key="4">
    <source>
        <dbReference type="EMBL" id="KAF2815144.1"/>
    </source>
</evidence>
<evidence type="ECO:0000313" key="6">
    <source>
        <dbReference type="RefSeq" id="XP_033582108.1"/>
    </source>
</evidence>